<evidence type="ECO:0000313" key="3">
    <source>
        <dbReference type="Proteomes" id="UP000799538"/>
    </source>
</evidence>
<keyword evidence="3" id="KW-1185">Reference proteome</keyword>
<dbReference type="GO" id="GO:0003824">
    <property type="term" value="F:catalytic activity"/>
    <property type="evidence" value="ECO:0007669"/>
    <property type="project" value="InterPro"/>
</dbReference>
<evidence type="ECO:0000259" key="1">
    <source>
        <dbReference type="Pfam" id="PF01048"/>
    </source>
</evidence>
<reference evidence="3" key="1">
    <citation type="journal article" date="2020" name="Stud. Mycol.">
        <title>101 Dothideomycetes genomes: A test case for predicting lifestyles and emergence of pathogens.</title>
        <authorList>
            <person name="Haridas S."/>
            <person name="Albert R."/>
            <person name="Binder M."/>
            <person name="Bloem J."/>
            <person name="LaButti K."/>
            <person name="Salamov A."/>
            <person name="Andreopoulos B."/>
            <person name="Baker S."/>
            <person name="Barry K."/>
            <person name="Bills G."/>
            <person name="Bluhm B."/>
            <person name="Cannon C."/>
            <person name="Castanera R."/>
            <person name="Culley D."/>
            <person name="Daum C."/>
            <person name="Ezra D."/>
            <person name="Gonzalez J."/>
            <person name="Henrissat B."/>
            <person name="Kuo A."/>
            <person name="Liang C."/>
            <person name="Lipzen A."/>
            <person name="Lutzoni F."/>
            <person name="Magnuson J."/>
            <person name="Mondo S."/>
            <person name="Nolan M."/>
            <person name="Ohm R."/>
            <person name="Pangilinan J."/>
            <person name="Park H.-J."/>
            <person name="Ramirez L."/>
            <person name="Alfaro M."/>
            <person name="Sun H."/>
            <person name="Tritt A."/>
            <person name="Yoshinaga Y."/>
            <person name="Zwiers L.-H."/>
            <person name="Turgeon B."/>
            <person name="Goodwin S."/>
            <person name="Spatafora J."/>
            <person name="Crous P."/>
            <person name="Grigoriev I."/>
        </authorList>
    </citation>
    <scope>NUCLEOTIDE SEQUENCE [LARGE SCALE GENOMIC DNA]</scope>
    <source>
        <strain evidence="3">CECT 20119</strain>
    </source>
</reference>
<dbReference type="EMBL" id="ML992511">
    <property type="protein sequence ID" value="KAF2220986.1"/>
    <property type="molecule type" value="Genomic_DNA"/>
</dbReference>
<accession>A0A6A6G5G4</accession>
<gene>
    <name evidence="2" type="ORF">BDZ85DRAFT_202608</name>
</gene>
<dbReference type="PANTHER" id="PTHR46082:SF11">
    <property type="entry name" value="AAA+ ATPASE DOMAIN-CONTAINING PROTEIN-RELATED"/>
    <property type="match status" value="1"/>
</dbReference>
<dbReference type="InterPro" id="IPR053137">
    <property type="entry name" value="NLR-like"/>
</dbReference>
<dbReference type="PANTHER" id="PTHR46082">
    <property type="entry name" value="ATP/GTP-BINDING PROTEIN-RELATED"/>
    <property type="match status" value="1"/>
</dbReference>
<evidence type="ECO:0000313" key="2">
    <source>
        <dbReference type="EMBL" id="KAF2220986.1"/>
    </source>
</evidence>
<dbReference type="OrthoDB" id="1658288at2759"/>
<name>A0A6A6G5G4_9PEZI</name>
<dbReference type="GO" id="GO:0009116">
    <property type="term" value="P:nucleoside metabolic process"/>
    <property type="evidence" value="ECO:0007669"/>
    <property type="project" value="InterPro"/>
</dbReference>
<sequence>MPETSPVPDLHDFKVGCICPLEIELAPVIQMLDEIYQYGKPSQSYTWFYTLGRIGNHNIVIATLSKIGNNTAATVATQLVHEFPSIRFGLLVGIGGGLPSDKHDIRLGDVVVSRPRNDVAAVVQLDMGKHGPNDKFTKIGQLDPPPPVLMNATHWLEAHHQSNTSTIAEHIDKMLGSSPEMVDNGYCRPESATDKLFTPSYSHPEVNTSCDHCDDTQLVPRPSREKERTKIFYGPIGSSNAVIKDAARAAAYSQQGFFCVEMEAAGIMDSFPCLVIRGICDYADSHKQKVWQRYAAAVASGYMKELLLHIDPEKVSSAVIAQPAELPTLEQNDLSEHNTTPLQVRHRHNPTPTVAVLRSLVEGHRQFQARLLPLPGLRGMQRFRRGWFSLGGPFALQTTY</sequence>
<dbReference type="SUPFAM" id="SSF53167">
    <property type="entry name" value="Purine and uridine phosphorylases"/>
    <property type="match status" value="1"/>
</dbReference>
<dbReference type="Proteomes" id="UP000799538">
    <property type="component" value="Unassembled WGS sequence"/>
</dbReference>
<proteinExistence type="predicted"/>
<dbReference type="Pfam" id="PF01048">
    <property type="entry name" value="PNP_UDP_1"/>
    <property type="match status" value="1"/>
</dbReference>
<dbReference type="Gene3D" id="3.40.50.1580">
    <property type="entry name" value="Nucleoside phosphorylase domain"/>
    <property type="match status" value="1"/>
</dbReference>
<dbReference type="InterPro" id="IPR035994">
    <property type="entry name" value="Nucleoside_phosphorylase_sf"/>
</dbReference>
<dbReference type="InterPro" id="IPR000845">
    <property type="entry name" value="Nucleoside_phosphorylase_d"/>
</dbReference>
<dbReference type="AlphaFoldDB" id="A0A6A6G5G4"/>
<organism evidence="2 3">
    <name type="scientific">Elsinoe ampelina</name>
    <dbReference type="NCBI Taxonomy" id="302913"/>
    <lineage>
        <taxon>Eukaryota</taxon>
        <taxon>Fungi</taxon>
        <taxon>Dikarya</taxon>
        <taxon>Ascomycota</taxon>
        <taxon>Pezizomycotina</taxon>
        <taxon>Dothideomycetes</taxon>
        <taxon>Dothideomycetidae</taxon>
        <taxon>Myriangiales</taxon>
        <taxon>Elsinoaceae</taxon>
        <taxon>Elsinoe</taxon>
    </lineage>
</organism>
<protein>
    <submittedName>
        <fullName evidence="2">Nucleoside phosphorylase domain-containing protein</fullName>
    </submittedName>
</protein>
<feature type="domain" description="Nucleoside phosphorylase" evidence="1">
    <location>
        <begin position="14"/>
        <end position="115"/>
    </location>
</feature>